<proteinExistence type="predicted"/>
<keyword evidence="1" id="KW-0812">Transmembrane</keyword>
<keyword evidence="1" id="KW-1133">Transmembrane helix</keyword>
<reference evidence="2 3" key="1">
    <citation type="submission" date="2019-06" db="EMBL/GenBank/DDBJ databases">
        <title>Whole genome shotgun sequence of Microbacterium liquefaciens NBRC 15037.</title>
        <authorList>
            <person name="Hosoyama A."/>
            <person name="Uohara A."/>
            <person name="Ohji S."/>
            <person name="Ichikawa N."/>
        </authorList>
    </citation>
    <scope>NUCLEOTIDE SEQUENCE [LARGE SCALE GENOMIC DNA]</scope>
    <source>
        <strain evidence="2 3">NBRC 15037</strain>
    </source>
</reference>
<keyword evidence="1" id="KW-0472">Membrane</keyword>
<dbReference type="AlphaFoldDB" id="A0A4Y4B7F7"/>
<evidence type="ECO:0000256" key="1">
    <source>
        <dbReference type="SAM" id="Phobius"/>
    </source>
</evidence>
<evidence type="ECO:0000313" key="3">
    <source>
        <dbReference type="Proteomes" id="UP000317410"/>
    </source>
</evidence>
<gene>
    <name evidence="2" type="ORF">MLI01_15370</name>
</gene>
<organism evidence="2 3">
    <name type="scientific">Microbacterium maritypicum</name>
    <name type="common">Microbacterium liquefaciens</name>
    <dbReference type="NCBI Taxonomy" id="33918"/>
    <lineage>
        <taxon>Bacteria</taxon>
        <taxon>Bacillati</taxon>
        <taxon>Actinomycetota</taxon>
        <taxon>Actinomycetes</taxon>
        <taxon>Micrococcales</taxon>
        <taxon>Microbacteriaceae</taxon>
        <taxon>Microbacterium</taxon>
    </lineage>
</organism>
<dbReference type="RefSeq" id="WP_141386505.1">
    <property type="nucleotide sequence ID" value="NZ_BJNQ01000009.1"/>
</dbReference>
<evidence type="ECO:0000313" key="2">
    <source>
        <dbReference type="EMBL" id="GEC75392.1"/>
    </source>
</evidence>
<protein>
    <submittedName>
        <fullName evidence="2">Uncharacterized protein</fullName>
    </submittedName>
</protein>
<dbReference type="EMBL" id="BJNQ01000009">
    <property type="protein sequence ID" value="GEC75392.1"/>
    <property type="molecule type" value="Genomic_DNA"/>
</dbReference>
<accession>A0A4Y4B7F7</accession>
<comment type="caution">
    <text evidence="2">The sequence shown here is derived from an EMBL/GenBank/DDBJ whole genome shotgun (WGS) entry which is preliminary data.</text>
</comment>
<feature type="transmembrane region" description="Helical" evidence="1">
    <location>
        <begin position="59"/>
        <end position="83"/>
    </location>
</feature>
<name>A0A4Y4B7F7_MICMQ</name>
<sequence length="93" mass="9809">MNRHGHPPAQEHQCTLAEEFHRRFAARTELYRDDDAGDIAARAGVSVGLRGQRLGGRGISVFALAGTAAVLLLSAGITAFSLFGGDLLTSIFG</sequence>
<dbReference type="Proteomes" id="UP000317410">
    <property type="component" value="Unassembled WGS sequence"/>
</dbReference>